<dbReference type="Pfam" id="PF10988">
    <property type="entry name" value="DUF2807"/>
    <property type="match status" value="1"/>
</dbReference>
<dbReference type="OrthoDB" id="7058210at2"/>
<proteinExistence type="predicted"/>
<accession>A0A0A0BYK7</accession>
<evidence type="ECO:0000313" key="2">
    <source>
        <dbReference type="EMBL" id="KGM13498.1"/>
    </source>
</evidence>
<evidence type="ECO:0000259" key="1">
    <source>
        <dbReference type="Pfam" id="PF10988"/>
    </source>
</evidence>
<organism evidence="2 3">
    <name type="scientific">Cellulomonas bogoriensis 69B4 = DSM 16987</name>
    <dbReference type="NCBI Taxonomy" id="1386082"/>
    <lineage>
        <taxon>Bacteria</taxon>
        <taxon>Bacillati</taxon>
        <taxon>Actinomycetota</taxon>
        <taxon>Actinomycetes</taxon>
        <taxon>Micrococcales</taxon>
        <taxon>Cellulomonadaceae</taxon>
        <taxon>Cellulomonas</taxon>
    </lineage>
</organism>
<dbReference type="Gene3D" id="2.160.20.120">
    <property type="match status" value="1"/>
</dbReference>
<dbReference type="PANTHER" id="PTHR39200">
    <property type="entry name" value="HYPOTHETICAL EXPORTED PROTEIN"/>
    <property type="match status" value="1"/>
</dbReference>
<dbReference type="Proteomes" id="UP000054314">
    <property type="component" value="Unassembled WGS sequence"/>
</dbReference>
<dbReference type="AlphaFoldDB" id="A0A0A0BYK7"/>
<keyword evidence="3" id="KW-1185">Reference proteome</keyword>
<dbReference type="EMBL" id="AXCZ01000040">
    <property type="protein sequence ID" value="KGM13498.1"/>
    <property type="molecule type" value="Genomic_DNA"/>
</dbReference>
<evidence type="ECO:0000313" key="3">
    <source>
        <dbReference type="Proteomes" id="UP000054314"/>
    </source>
</evidence>
<name>A0A0A0BYK7_9CELL</name>
<sequence>MRSRPVLTVLAATVGVVGVVVVVAGCAADVGPRMTEQRDTPDARAVELMGSGSVRIEHGEVASLSVTAGERAMAHLVDEVHDGVLRLGVAPGRHRVGRVEWTVVLPELRAVSVRGSGDVLARGATGERLTVTVMGSGDVRVDDVDVQDVSVAIRGSGDVVLAGVTDRQQVSIEGSGDYRGADLSSATAVVTVRGSGDTWVHVVDELEVSVRGSGDVTHTGGAAVVQDVAGSGGVRGR</sequence>
<dbReference type="RefSeq" id="WP_035059083.1">
    <property type="nucleotide sequence ID" value="NZ_AXCZ01000040.1"/>
</dbReference>
<dbReference type="InterPro" id="IPR021255">
    <property type="entry name" value="DUF2807"/>
</dbReference>
<reference evidence="2 3" key="1">
    <citation type="submission" date="2013-08" db="EMBL/GenBank/DDBJ databases">
        <title>Genome sequencing of Cellulomonas bogoriensis 69B4.</title>
        <authorList>
            <person name="Chen F."/>
            <person name="Li Y."/>
            <person name="Wang G."/>
        </authorList>
    </citation>
    <scope>NUCLEOTIDE SEQUENCE [LARGE SCALE GENOMIC DNA]</scope>
    <source>
        <strain evidence="2 3">69B4</strain>
    </source>
</reference>
<protein>
    <recommendedName>
        <fullName evidence="1">Putative auto-transporter adhesin head GIN domain-containing protein</fullName>
    </recommendedName>
</protein>
<comment type="caution">
    <text evidence="2">The sequence shown here is derived from an EMBL/GenBank/DDBJ whole genome shotgun (WGS) entry which is preliminary data.</text>
</comment>
<feature type="domain" description="Putative auto-transporter adhesin head GIN" evidence="1">
    <location>
        <begin position="45"/>
        <end position="221"/>
    </location>
</feature>
<dbReference type="PROSITE" id="PS51257">
    <property type="entry name" value="PROKAR_LIPOPROTEIN"/>
    <property type="match status" value="1"/>
</dbReference>
<dbReference type="PANTHER" id="PTHR39200:SF1">
    <property type="entry name" value="AUTO-TRANSPORTER ADHESIN HEAD GIN DOMAIN-CONTAINING PROTEIN-RELATED"/>
    <property type="match status" value="1"/>
</dbReference>
<gene>
    <name evidence="2" type="ORF">N869_13630</name>
</gene>